<dbReference type="PANTHER" id="PTHR38600">
    <property type="entry name" value="TRANSCRIPTIONAL REGULATORY PROTEIN"/>
    <property type="match status" value="1"/>
</dbReference>
<comment type="caution">
    <text evidence="2">The sequence shown here is derived from an EMBL/GenBank/DDBJ whole genome shotgun (WGS) entry which is preliminary data.</text>
</comment>
<reference evidence="2 3" key="1">
    <citation type="submission" date="2024-09" db="EMBL/GenBank/DDBJ databases">
        <authorList>
            <person name="Pan X."/>
        </authorList>
    </citation>
    <scope>NUCLEOTIDE SEQUENCE [LARGE SCALE GENOMIC DNA]</scope>
    <source>
        <strain evidence="2 3">B2969</strain>
    </source>
</reference>
<accession>A0ABW7QCP6</accession>
<organism evidence="2 3">
    <name type="scientific">Microbacterium alkaliflavum</name>
    <dbReference type="NCBI Taxonomy" id="3248839"/>
    <lineage>
        <taxon>Bacteria</taxon>
        <taxon>Bacillati</taxon>
        <taxon>Actinomycetota</taxon>
        <taxon>Actinomycetes</taxon>
        <taxon>Micrococcales</taxon>
        <taxon>Microbacteriaceae</taxon>
        <taxon>Microbacterium</taxon>
    </lineage>
</organism>
<dbReference type="InterPro" id="IPR011991">
    <property type="entry name" value="ArsR-like_HTH"/>
</dbReference>
<evidence type="ECO:0000313" key="2">
    <source>
        <dbReference type="EMBL" id="MFH8252657.1"/>
    </source>
</evidence>
<dbReference type="EMBL" id="JBIQWL010000011">
    <property type="protein sequence ID" value="MFH8252657.1"/>
    <property type="molecule type" value="Genomic_DNA"/>
</dbReference>
<dbReference type="RefSeq" id="WP_397558086.1">
    <property type="nucleotide sequence ID" value="NZ_JBIQWL010000011.1"/>
</dbReference>
<dbReference type="Proteomes" id="UP001610861">
    <property type="component" value="Unassembled WGS sequence"/>
</dbReference>
<dbReference type="SMART" id="SM00418">
    <property type="entry name" value="HTH_ARSR"/>
    <property type="match status" value="1"/>
</dbReference>
<dbReference type="PROSITE" id="PS50987">
    <property type="entry name" value="HTH_ARSR_2"/>
    <property type="match status" value="1"/>
</dbReference>
<evidence type="ECO:0000313" key="3">
    <source>
        <dbReference type="Proteomes" id="UP001610861"/>
    </source>
</evidence>
<feature type="domain" description="HTH arsR-type" evidence="1">
    <location>
        <begin position="1"/>
        <end position="95"/>
    </location>
</feature>
<gene>
    <name evidence="2" type="ORF">ACH3VR_19980</name>
</gene>
<dbReference type="InterPro" id="IPR036390">
    <property type="entry name" value="WH_DNA-bd_sf"/>
</dbReference>
<dbReference type="InterPro" id="IPR036388">
    <property type="entry name" value="WH-like_DNA-bd_sf"/>
</dbReference>
<dbReference type="PANTHER" id="PTHR38600:SF2">
    <property type="entry name" value="SLL0088 PROTEIN"/>
    <property type="match status" value="1"/>
</dbReference>
<name>A0ABW7QCP6_9MICO</name>
<keyword evidence="3" id="KW-1185">Reference proteome</keyword>
<dbReference type="InterPro" id="IPR001845">
    <property type="entry name" value="HTH_ArsR_DNA-bd_dom"/>
</dbReference>
<dbReference type="Gene3D" id="1.10.10.10">
    <property type="entry name" value="Winged helix-like DNA-binding domain superfamily/Winged helix DNA-binding domain"/>
    <property type="match status" value="1"/>
</dbReference>
<dbReference type="Pfam" id="PF12840">
    <property type="entry name" value="HTH_20"/>
    <property type="match status" value="1"/>
</dbReference>
<protein>
    <submittedName>
        <fullName evidence="2">ArsR/SmtB family transcription factor</fullName>
    </submittedName>
</protein>
<dbReference type="SUPFAM" id="SSF46785">
    <property type="entry name" value="Winged helix' DNA-binding domain"/>
    <property type="match status" value="1"/>
</dbReference>
<dbReference type="CDD" id="cd00090">
    <property type="entry name" value="HTH_ARSR"/>
    <property type="match status" value="1"/>
</dbReference>
<evidence type="ECO:0000259" key="1">
    <source>
        <dbReference type="PROSITE" id="PS50987"/>
    </source>
</evidence>
<proteinExistence type="predicted"/>
<sequence length="112" mass="12064">MTTALAESAPLFAALGDPMRLGIVLTLGEGGPLTSARLAAERPVTRQAVEKHLAILADAGLVRSERRGRERWWSVEAQAVGSAGSALQQASRRWDAALERLRAHVEDPPDRT</sequence>
<dbReference type="NCBIfam" id="NF033788">
    <property type="entry name" value="HTH_metalloreg"/>
    <property type="match status" value="1"/>
</dbReference>